<protein>
    <submittedName>
        <fullName evidence="1">Uncharacterized protein</fullName>
    </submittedName>
</protein>
<dbReference type="Proteomes" id="UP000198734">
    <property type="component" value="Unassembled WGS sequence"/>
</dbReference>
<dbReference type="EMBL" id="FOXU01000002">
    <property type="protein sequence ID" value="SFQ37961.1"/>
    <property type="molecule type" value="Genomic_DNA"/>
</dbReference>
<sequence length="114" mass="13588">MIEVITVVNMLVEVKNTKDYEKKVEKILQSKTRSIQHIETINMSKPNEKLIVSALVKYRVLIEERMENKFLDDYVGLVLPMFYNRFKAMPVSNLIYKISRIKKENMSRCYIGYY</sequence>
<evidence type="ECO:0000313" key="2">
    <source>
        <dbReference type="Proteomes" id="UP000198734"/>
    </source>
</evidence>
<organism evidence="1 2">
    <name type="scientific">Psychrobacillus psychrotolerans</name>
    <dbReference type="NCBI Taxonomy" id="126156"/>
    <lineage>
        <taxon>Bacteria</taxon>
        <taxon>Bacillati</taxon>
        <taxon>Bacillota</taxon>
        <taxon>Bacilli</taxon>
        <taxon>Bacillales</taxon>
        <taxon>Bacillaceae</taxon>
        <taxon>Psychrobacillus</taxon>
    </lineage>
</organism>
<keyword evidence="2" id="KW-1185">Reference proteome</keyword>
<accession>A0A1I5Y143</accession>
<name>A0A1I5Y143_9BACI</name>
<reference evidence="2" key="1">
    <citation type="submission" date="2016-10" db="EMBL/GenBank/DDBJ databases">
        <authorList>
            <person name="Varghese N."/>
            <person name="Submissions S."/>
        </authorList>
    </citation>
    <scope>NUCLEOTIDE SEQUENCE [LARGE SCALE GENOMIC DNA]</scope>
    <source>
        <strain evidence="2">DSM 11706</strain>
    </source>
</reference>
<evidence type="ECO:0000313" key="1">
    <source>
        <dbReference type="EMBL" id="SFQ37961.1"/>
    </source>
</evidence>
<gene>
    <name evidence="1" type="ORF">SAMN05421670_1837</name>
</gene>
<dbReference type="AlphaFoldDB" id="A0A1I5Y143"/>
<dbReference type="RefSeq" id="WP_093536378.1">
    <property type="nucleotide sequence ID" value="NZ_FOXU01000002.1"/>
</dbReference>
<dbReference type="OrthoDB" id="2969948at2"/>
<proteinExistence type="predicted"/>